<proteinExistence type="predicted"/>
<accession>A0ABR3TN26</accession>
<keyword evidence="2" id="KW-1185">Reference proteome</keyword>
<dbReference type="Proteomes" id="UP001521184">
    <property type="component" value="Unassembled WGS sequence"/>
</dbReference>
<comment type="caution">
    <text evidence="1">The sequence shown here is derived from an EMBL/GenBank/DDBJ whole genome shotgun (WGS) entry which is preliminary data.</text>
</comment>
<sequence>TSDQNHDPRAPAHPPWTAVLCTALIPDTAGVRSVGGDMFEVRVGRLGDLRIVPYLSAAGATEGEAVMWLWRRVANEVVWALETGTGGVVGA</sequence>
<reference evidence="1 2" key="1">
    <citation type="journal article" date="2023" name="Plant Dis.">
        <title>First Report of Diplodia intermedia Causing Canker and Dieback Diseases on Apple Trees in Canada.</title>
        <authorList>
            <person name="Ellouze W."/>
            <person name="Ilyukhin E."/>
            <person name="Sulman M."/>
            <person name="Ali S."/>
        </authorList>
    </citation>
    <scope>NUCLEOTIDE SEQUENCE [LARGE SCALE GENOMIC DNA]</scope>
    <source>
        <strain evidence="1 2">M45-28</strain>
    </source>
</reference>
<dbReference type="EMBL" id="JAKEKT020000044">
    <property type="protein sequence ID" value="KAL1640955.1"/>
    <property type="molecule type" value="Genomic_DNA"/>
</dbReference>
<name>A0ABR3TN26_9PEZI</name>
<evidence type="ECO:0000313" key="1">
    <source>
        <dbReference type="EMBL" id="KAL1640955.1"/>
    </source>
</evidence>
<gene>
    <name evidence="1" type="ORF">SLS58_006393</name>
</gene>
<feature type="non-terminal residue" evidence="1">
    <location>
        <position position="1"/>
    </location>
</feature>
<organism evidence="1 2">
    <name type="scientific">Diplodia intermedia</name>
    <dbReference type="NCBI Taxonomy" id="856260"/>
    <lineage>
        <taxon>Eukaryota</taxon>
        <taxon>Fungi</taxon>
        <taxon>Dikarya</taxon>
        <taxon>Ascomycota</taxon>
        <taxon>Pezizomycotina</taxon>
        <taxon>Dothideomycetes</taxon>
        <taxon>Dothideomycetes incertae sedis</taxon>
        <taxon>Botryosphaeriales</taxon>
        <taxon>Botryosphaeriaceae</taxon>
        <taxon>Diplodia</taxon>
    </lineage>
</organism>
<evidence type="ECO:0000313" key="2">
    <source>
        <dbReference type="Proteomes" id="UP001521184"/>
    </source>
</evidence>
<protein>
    <submittedName>
        <fullName evidence="1">Uncharacterized protein</fullName>
    </submittedName>
</protein>